<dbReference type="EMBL" id="AACNRY010000033">
    <property type="protein sequence ID" value="EAL3736190.1"/>
    <property type="molecule type" value="Genomic_DNA"/>
</dbReference>
<sequence>MKKIFFSTIILASVLYAGGGKEMVLGKTKDFAERDMIELIQEFIEKNKAQIEQKAFKTREQARENVKNYQPKGLIPLKPALEDKIFYPDLTYTLDQDIKNANGDILYPKGFKFNPADYVKLSYAMVVINGNNKKEVEWFKKSGFSNQVSYRLLLSEGSYYDLNQELKQEVFYLNPQIREKFKIEKTPSIIKQIDNKIQIHEICIPCMENNKTKIVDNNLSIKEI</sequence>
<gene>
    <name evidence="1" type="ORF">BFD99_09455</name>
</gene>
<accession>A0A1J6QIA5</accession>
<dbReference type="Proteomes" id="UP000335162">
    <property type="component" value="Unassembled WGS sequence"/>
</dbReference>
<reference evidence="1 2" key="1">
    <citation type="submission" date="2018-05" db="EMBL/GenBank/DDBJ databases">
        <authorList>
            <consortium name="NARMS: The National Antimicrobial Resistance Monitoring System"/>
        </authorList>
    </citation>
    <scope>NUCLEOTIDE SEQUENCE [LARGE SCALE GENOMIC DNA]</scope>
    <source>
        <strain evidence="1 2">FSIS1607212</strain>
    </source>
</reference>
<organism evidence="1 2">
    <name type="scientific">Campylobacter jejuni</name>
    <dbReference type="NCBI Taxonomy" id="197"/>
    <lineage>
        <taxon>Bacteria</taxon>
        <taxon>Pseudomonadati</taxon>
        <taxon>Campylobacterota</taxon>
        <taxon>Epsilonproteobacteria</taxon>
        <taxon>Campylobacterales</taxon>
        <taxon>Campylobacteraceae</taxon>
        <taxon>Campylobacter</taxon>
    </lineage>
</organism>
<dbReference type="RefSeq" id="WP_002794783.1">
    <property type="nucleotide sequence ID" value="NZ_CP172382.1"/>
</dbReference>
<name>A0A1J6QIA5_CAMJU</name>
<proteinExistence type="predicted"/>
<evidence type="ECO:0000313" key="1">
    <source>
        <dbReference type="EMBL" id="EAL3736190.1"/>
    </source>
</evidence>
<protein>
    <submittedName>
        <fullName evidence="1">Chromosome segregation protein ParM</fullName>
    </submittedName>
</protein>
<dbReference type="AlphaFoldDB" id="A0A1J6QIA5"/>
<evidence type="ECO:0000313" key="2">
    <source>
        <dbReference type="Proteomes" id="UP000335162"/>
    </source>
</evidence>
<comment type="caution">
    <text evidence="1">The sequence shown here is derived from an EMBL/GenBank/DDBJ whole genome shotgun (WGS) entry which is preliminary data.</text>
</comment>